<keyword evidence="2 4" id="KW-0560">Oxidoreductase</keyword>
<dbReference type="InterPro" id="IPR050857">
    <property type="entry name" value="D-2-hydroxyacid_DH"/>
</dbReference>
<evidence type="ECO:0000259" key="5">
    <source>
        <dbReference type="Pfam" id="PF00389"/>
    </source>
</evidence>
<dbReference type="AlphaFoldDB" id="A0A261V0M1"/>
<dbReference type="Pfam" id="PF02826">
    <property type="entry name" value="2-Hacid_dh_C"/>
    <property type="match status" value="1"/>
</dbReference>
<dbReference type="GO" id="GO:0051287">
    <property type="term" value="F:NAD binding"/>
    <property type="evidence" value="ECO:0007669"/>
    <property type="project" value="InterPro"/>
</dbReference>
<sequence length="352" mass="36933">MQKTQGDGFVHSAQRPIAPTDRPITIFVTAPKLAQAGVDVLQAAGARVIYLPAADDVQAVRHIMATEPVDAVISRTVALDAEAIASCPTLKVVSKHGVGVSNIDVAACTERGIPVYVTPGANAQSVAEMTLGLMFAAARRIHWMDGELREGRWSRAQDGLELHGRTVGLVGFGQVGQRVAAACLAIGMRVYAYDPALQEQPSPLRGVTLWTDLDDMLPHCNVVSLHVPLNARTRNLFDAVRLARLPRQAVLINTARGEVVDEDALIQALQNGQLYAAGLDTMAVEPLPADSPLATLPNVVLTPHVGGSTPAALAAMASGAARNVLGWLSGQPVDASACVNAQVLKTAPVVSA</sequence>
<dbReference type="PROSITE" id="PS00670">
    <property type="entry name" value="D_2_HYDROXYACID_DH_2"/>
    <property type="match status" value="1"/>
</dbReference>
<feature type="domain" description="D-isomer specific 2-hydroxyacid dehydrogenase catalytic" evidence="5">
    <location>
        <begin position="34"/>
        <end position="334"/>
    </location>
</feature>
<dbReference type="InterPro" id="IPR036291">
    <property type="entry name" value="NAD(P)-bd_dom_sf"/>
</dbReference>
<dbReference type="InterPro" id="IPR006139">
    <property type="entry name" value="D-isomer_2_OHA_DH_cat_dom"/>
</dbReference>
<evidence type="ECO:0000256" key="1">
    <source>
        <dbReference type="ARBA" id="ARBA00005854"/>
    </source>
</evidence>
<dbReference type="GO" id="GO:0016616">
    <property type="term" value="F:oxidoreductase activity, acting on the CH-OH group of donors, NAD or NADP as acceptor"/>
    <property type="evidence" value="ECO:0007669"/>
    <property type="project" value="InterPro"/>
</dbReference>
<dbReference type="PANTHER" id="PTHR42789">
    <property type="entry name" value="D-ISOMER SPECIFIC 2-HYDROXYACID DEHYDROGENASE FAMILY PROTEIN (AFU_ORTHOLOGUE AFUA_6G10090)"/>
    <property type="match status" value="1"/>
</dbReference>
<dbReference type="Proteomes" id="UP000216885">
    <property type="component" value="Unassembled WGS sequence"/>
</dbReference>
<evidence type="ECO:0000256" key="4">
    <source>
        <dbReference type="RuleBase" id="RU003719"/>
    </source>
</evidence>
<dbReference type="FunFam" id="3.40.50.720:FF:000203">
    <property type="entry name" value="D-3-phosphoglycerate dehydrogenase (SerA)"/>
    <property type="match status" value="1"/>
</dbReference>
<evidence type="ECO:0000259" key="6">
    <source>
        <dbReference type="Pfam" id="PF02826"/>
    </source>
</evidence>
<protein>
    <submittedName>
        <fullName evidence="7">Hydroxyacid dehydrogenase</fullName>
    </submittedName>
</protein>
<organism evidence="7 8">
    <name type="scientific">Bordetella genomosp. 4</name>
    <dbReference type="NCBI Taxonomy" id="463044"/>
    <lineage>
        <taxon>Bacteria</taxon>
        <taxon>Pseudomonadati</taxon>
        <taxon>Pseudomonadota</taxon>
        <taxon>Betaproteobacteria</taxon>
        <taxon>Burkholderiales</taxon>
        <taxon>Alcaligenaceae</taxon>
        <taxon>Bordetella</taxon>
    </lineage>
</organism>
<evidence type="ECO:0000256" key="2">
    <source>
        <dbReference type="ARBA" id="ARBA00023002"/>
    </source>
</evidence>
<dbReference type="Pfam" id="PF00389">
    <property type="entry name" value="2-Hacid_dh"/>
    <property type="match status" value="1"/>
</dbReference>
<dbReference type="Gene3D" id="3.40.50.720">
    <property type="entry name" value="NAD(P)-binding Rossmann-like Domain"/>
    <property type="match status" value="2"/>
</dbReference>
<dbReference type="PANTHER" id="PTHR42789:SF1">
    <property type="entry name" value="D-ISOMER SPECIFIC 2-HYDROXYACID DEHYDROGENASE FAMILY PROTEIN (AFU_ORTHOLOGUE AFUA_6G10090)"/>
    <property type="match status" value="1"/>
</dbReference>
<reference evidence="7 8" key="1">
    <citation type="submission" date="2017-05" db="EMBL/GenBank/DDBJ databases">
        <title>Complete and WGS of Bordetella genogroups.</title>
        <authorList>
            <person name="Spilker T."/>
            <person name="LiPuma J."/>
        </authorList>
    </citation>
    <scope>NUCLEOTIDE SEQUENCE [LARGE SCALE GENOMIC DNA]</scope>
    <source>
        <strain evidence="7 8">AU9919</strain>
    </source>
</reference>
<evidence type="ECO:0000256" key="3">
    <source>
        <dbReference type="ARBA" id="ARBA00023027"/>
    </source>
</evidence>
<comment type="caution">
    <text evidence="7">The sequence shown here is derived from an EMBL/GenBank/DDBJ whole genome shotgun (WGS) entry which is preliminary data.</text>
</comment>
<dbReference type="RefSeq" id="WP_094823876.1">
    <property type="nucleotide sequence ID" value="NZ_NEVO01000019.1"/>
</dbReference>
<dbReference type="SUPFAM" id="SSF52283">
    <property type="entry name" value="Formate/glycerate dehydrogenase catalytic domain-like"/>
    <property type="match status" value="1"/>
</dbReference>
<comment type="similarity">
    <text evidence="1 4">Belongs to the D-isomer specific 2-hydroxyacid dehydrogenase family.</text>
</comment>
<feature type="domain" description="D-isomer specific 2-hydroxyacid dehydrogenase NAD-binding" evidence="6">
    <location>
        <begin position="131"/>
        <end position="306"/>
    </location>
</feature>
<dbReference type="InterPro" id="IPR029753">
    <property type="entry name" value="D-isomer_DH_CS"/>
</dbReference>
<keyword evidence="8" id="KW-1185">Reference proteome</keyword>
<accession>A0A261V0M1</accession>
<dbReference type="SUPFAM" id="SSF51735">
    <property type="entry name" value="NAD(P)-binding Rossmann-fold domains"/>
    <property type="match status" value="1"/>
</dbReference>
<keyword evidence="3" id="KW-0520">NAD</keyword>
<proteinExistence type="inferred from homology"/>
<evidence type="ECO:0000313" key="7">
    <source>
        <dbReference type="EMBL" id="OZI67475.1"/>
    </source>
</evidence>
<dbReference type="CDD" id="cd12173">
    <property type="entry name" value="PGDH_4"/>
    <property type="match status" value="1"/>
</dbReference>
<dbReference type="EMBL" id="NEVQ01000001">
    <property type="protein sequence ID" value="OZI67475.1"/>
    <property type="molecule type" value="Genomic_DNA"/>
</dbReference>
<evidence type="ECO:0000313" key="8">
    <source>
        <dbReference type="Proteomes" id="UP000216885"/>
    </source>
</evidence>
<dbReference type="OrthoDB" id="9805416at2"/>
<gene>
    <name evidence="7" type="ORF">CAL20_00040</name>
</gene>
<dbReference type="InterPro" id="IPR006140">
    <property type="entry name" value="D-isomer_DH_NAD-bd"/>
</dbReference>
<name>A0A261V0M1_9BORD</name>